<name>A0A0F9N542_9ZZZZ</name>
<accession>A0A0F9N542</accession>
<reference evidence="1" key="1">
    <citation type="journal article" date="2015" name="Nature">
        <title>Complex archaea that bridge the gap between prokaryotes and eukaryotes.</title>
        <authorList>
            <person name="Spang A."/>
            <person name="Saw J.H."/>
            <person name="Jorgensen S.L."/>
            <person name="Zaremba-Niedzwiedzka K."/>
            <person name="Martijn J."/>
            <person name="Lind A.E."/>
            <person name="van Eijk R."/>
            <person name="Schleper C."/>
            <person name="Guy L."/>
            <person name="Ettema T.J."/>
        </authorList>
    </citation>
    <scope>NUCLEOTIDE SEQUENCE</scope>
</reference>
<comment type="caution">
    <text evidence="1">The sequence shown here is derived from an EMBL/GenBank/DDBJ whole genome shotgun (WGS) entry which is preliminary data.</text>
</comment>
<evidence type="ECO:0000313" key="1">
    <source>
        <dbReference type="EMBL" id="KKN06927.1"/>
    </source>
</evidence>
<dbReference type="EMBL" id="LAZR01004628">
    <property type="protein sequence ID" value="KKN06927.1"/>
    <property type="molecule type" value="Genomic_DNA"/>
</dbReference>
<proteinExistence type="predicted"/>
<gene>
    <name evidence="1" type="ORF">LCGC14_1072280</name>
</gene>
<organism evidence="1">
    <name type="scientific">marine sediment metagenome</name>
    <dbReference type="NCBI Taxonomy" id="412755"/>
    <lineage>
        <taxon>unclassified sequences</taxon>
        <taxon>metagenomes</taxon>
        <taxon>ecological metagenomes</taxon>
    </lineage>
</organism>
<sequence length="52" mass="6394">MSSEIKKKKYQVHEEPIEKKFNVKTIILPFYLMPGKKEEYIYIGEERMPFRK</sequence>
<dbReference type="AlphaFoldDB" id="A0A0F9N542"/>
<protein>
    <submittedName>
        <fullName evidence="1">Uncharacterized protein</fullName>
    </submittedName>
</protein>